<dbReference type="RefSeq" id="WP_012344604.1">
    <property type="nucleotide sequence ID" value="NZ_JBKFVV010000001.1"/>
</dbReference>
<evidence type="ECO:0000313" key="2">
    <source>
        <dbReference type="EMBL" id="NFJ07321.1"/>
    </source>
</evidence>
<dbReference type="EMBL" id="SWQE01000001">
    <property type="protein sequence ID" value="NFJ07321.1"/>
    <property type="molecule type" value="Genomic_DNA"/>
</dbReference>
<feature type="transmembrane region" description="Helical" evidence="1">
    <location>
        <begin position="6"/>
        <end position="23"/>
    </location>
</feature>
<name>A0A846J1Z0_CLOBO</name>
<comment type="caution">
    <text evidence="2">The sequence shown here is derived from an EMBL/GenBank/DDBJ whole genome shotgun (WGS) entry which is preliminary data.</text>
</comment>
<protein>
    <submittedName>
        <fullName evidence="2">DUF4491 family protein</fullName>
    </submittedName>
</protein>
<keyword evidence="1" id="KW-1133">Transmembrane helix</keyword>
<evidence type="ECO:0000313" key="3">
    <source>
        <dbReference type="Proteomes" id="UP000480039"/>
    </source>
</evidence>
<dbReference type="Proteomes" id="UP000480039">
    <property type="component" value="Unassembled WGS sequence"/>
</dbReference>
<sequence>MNFTGIIMGLFMLFFTGIGHVIVIKGEYHFGVKIWPGFLILGVGLIALSLIIDNVYLSGGLGIGGLTFLWGILELFQQKERVKKGWFPKKQKNKK</sequence>
<dbReference type="Pfam" id="PF14898">
    <property type="entry name" value="DUF4491"/>
    <property type="match status" value="1"/>
</dbReference>
<keyword evidence="1" id="KW-0472">Membrane</keyword>
<proteinExistence type="predicted"/>
<organism evidence="2 3">
    <name type="scientific">Clostridium botulinum</name>
    <dbReference type="NCBI Taxonomy" id="1491"/>
    <lineage>
        <taxon>Bacteria</taxon>
        <taxon>Bacillati</taxon>
        <taxon>Bacillota</taxon>
        <taxon>Clostridia</taxon>
        <taxon>Eubacteriales</taxon>
        <taxon>Clostridiaceae</taxon>
        <taxon>Clostridium</taxon>
    </lineage>
</organism>
<feature type="transmembrane region" description="Helical" evidence="1">
    <location>
        <begin position="35"/>
        <end position="52"/>
    </location>
</feature>
<feature type="transmembrane region" description="Helical" evidence="1">
    <location>
        <begin position="58"/>
        <end position="76"/>
    </location>
</feature>
<gene>
    <name evidence="2" type="ORF">FC871_02215</name>
</gene>
<reference evidence="2 3" key="1">
    <citation type="submission" date="2019-04" db="EMBL/GenBank/DDBJ databases">
        <title>Genome sequencing of Clostridium botulinum Groups I-IV and Clostridium butyricum.</title>
        <authorList>
            <person name="Brunt J."/>
            <person name="Van Vliet A.H.M."/>
            <person name="Stringer S.C."/>
            <person name="Carter A.T."/>
            <person name="Peck M.W."/>
        </authorList>
    </citation>
    <scope>NUCLEOTIDE SEQUENCE [LARGE SCALE GENOMIC DNA]</scope>
    <source>
        <strain evidence="2 3">Colworth BL30</strain>
    </source>
</reference>
<dbReference type="InterPro" id="IPR027890">
    <property type="entry name" value="DUF4491"/>
</dbReference>
<accession>A0A846J1Z0</accession>
<evidence type="ECO:0000256" key="1">
    <source>
        <dbReference type="SAM" id="Phobius"/>
    </source>
</evidence>
<dbReference type="AlphaFoldDB" id="A0A846J1Z0"/>
<keyword evidence="1" id="KW-0812">Transmembrane</keyword>